<protein>
    <submittedName>
        <fullName evidence="2">DUF1302 family protein</fullName>
    </submittedName>
</protein>
<dbReference type="OrthoDB" id="8522166at2"/>
<dbReference type="Proteomes" id="UP000451565">
    <property type="component" value="Unassembled WGS sequence"/>
</dbReference>
<keyword evidence="3" id="KW-1185">Reference proteome</keyword>
<dbReference type="RefSeq" id="WP_153235519.1">
    <property type="nucleotide sequence ID" value="NZ_WINI01000007.1"/>
</dbReference>
<evidence type="ECO:0000313" key="3">
    <source>
        <dbReference type="Proteomes" id="UP000451565"/>
    </source>
</evidence>
<keyword evidence="1" id="KW-0732">Signal</keyword>
<dbReference type="Pfam" id="PF06980">
    <property type="entry name" value="DUF1302"/>
    <property type="match status" value="1"/>
</dbReference>
<proteinExistence type="predicted"/>
<name>A0A843YZH9_9BURK</name>
<comment type="caution">
    <text evidence="2">The sequence shown here is derived from an EMBL/GenBank/DDBJ whole genome shotgun (WGS) entry which is preliminary data.</text>
</comment>
<reference evidence="2 3" key="1">
    <citation type="submission" date="2019-10" db="EMBL/GenBank/DDBJ databases">
        <title>Glaciimonas soli sp. nov., a psychrophilic bacterium isolated from the forest soil of a high elevation mountain in Taiwan.</title>
        <authorList>
            <person name="Wang L.-T."/>
            <person name="Shieh W.Y."/>
        </authorList>
    </citation>
    <scope>NUCLEOTIDE SEQUENCE [LARGE SCALE GENOMIC DNA]</scope>
    <source>
        <strain evidence="2 3">GS1</strain>
    </source>
</reference>
<accession>A0A843YZH9</accession>
<evidence type="ECO:0000256" key="1">
    <source>
        <dbReference type="SAM" id="SignalP"/>
    </source>
</evidence>
<organism evidence="2 3">
    <name type="scientific">Glaciimonas soli</name>
    <dbReference type="NCBI Taxonomy" id="2590999"/>
    <lineage>
        <taxon>Bacteria</taxon>
        <taxon>Pseudomonadati</taxon>
        <taxon>Pseudomonadota</taxon>
        <taxon>Betaproteobacteria</taxon>
        <taxon>Burkholderiales</taxon>
        <taxon>Oxalobacteraceae</taxon>
        <taxon>Glaciimonas</taxon>
    </lineage>
</organism>
<dbReference type="EMBL" id="WINI01000007">
    <property type="protein sequence ID" value="MQR01946.1"/>
    <property type="molecule type" value="Genomic_DNA"/>
</dbReference>
<dbReference type="InterPro" id="IPR010727">
    <property type="entry name" value="DUF1302"/>
</dbReference>
<sequence>MRWKSACILAGISALAVGKASALDFDNGTIQGNVISNVTAGLGMRTKDPSCSLIGVPDAYGCGANVNTDEWANGDNGNMNYKQNQLFTGYLSLTSELLLKMPSEGLKFLARGTAFADPMAQRTQTTPLAGDARAQMDYRGKILDLWLQKDLTIDDQAAHFRLGNQVINWGESIFAIGGINATNAVDVQTLLTPGTQLKQALLPAPMLSFASSLPAGFSTEAYYQFQWMGNTYPAVGSYWSMSNNYGRGAIPFYSNPNNFNVGGLPDPSTAYPYTNKLPGNKPQYGLKFAYSPPGAEVNFGAYYESYTDKSPVMSSIDGGLAGQYSYQKNRDMFGLSMNFPLGLWAIASEFSYRPRDAVSMSSCYLAGGPPDLNTNAAAGNCNQFMDNKRYQFTLNALLAMTPSSHPMVKWLGADQALFTAEVSMIDYPGIDSNKQYTSTIDGQAVYQLPAAGSNAWLNYNSGLGYPIGAGQGTARSAGYTLDFNWTYDGTVLPGWGVTPGVTFSNAFSGYTPNFTANYARGAKSANFYVLLVQNPATWQAGINFTVFYGGNSSYAQPYADRNFLGMYATRNF</sequence>
<feature type="signal peptide" evidence="1">
    <location>
        <begin position="1"/>
        <end position="22"/>
    </location>
</feature>
<evidence type="ECO:0000313" key="2">
    <source>
        <dbReference type="EMBL" id="MQR01946.1"/>
    </source>
</evidence>
<dbReference type="AlphaFoldDB" id="A0A843YZH9"/>
<gene>
    <name evidence="2" type="ORF">GEV47_14805</name>
</gene>
<feature type="chain" id="PRO_5032397401" evidence="1">
    <location>
        <begin position="23"/>
        <end position="572"/>
    </location>
</feature>